<evidence type="ECO:0000313" key="1">
    <source>
        <dbReference type="EMBL" id="MPM82581.1"/>
    </source>
</evidence>
<dbReference type="EMBL" id="VSSQ01031623">
    <property type="protein sequence ID" value="MPM82581.1"/>
    <property type="molecule type" value="Genomic_DNA"/>
</dbReference>
<name>A0A645D0D7_9ZZZZ</name>
<reference evidence="1" key="1">
    <citation type="submission" date="2019-08" db="EMBL/GenBank/DDBJ databases">
        <authorList>
            <person name="Kucharzyk K."/>
            <person name="Murdoch R.W."/>
            <person name="Higgins S."/>
            <person name="Loffler F."/>
        </authorList>
    </citation>
    <scope>NUCLEOTIDE SEQUENCE</scope>
</reference>
<accession>A0A645D0D7</accession>
<sequence length="133" mass="14067">MDFVAVDDALTGTNTQCPILARLSETTGVTGCTNDSGSQELKQAYVQKVSDPNYNSLYVYNAGTVGSSTYVCFKPKSKSFIQEAIDRFIDTTNNNTAIDPPADYPADAVANGTACGTSQTSSGTRDNNCVCLP</sequence>
<gene>
    <name evidence="1" type="ORF">SDC9_129642</name>
</gene>
<comment type="caution">
    <text evidence="1">The sequence shown here is derived from an EMBL/GenBank/DDBJ whole genome shotgun (WGS) entry which is preliminary data.</text>
</comment>
<proteinExistence type="predicted"/>
<organism evidence="1">
    <name type="scientific">bioreactor metagenome</name>
    <dbReference type="NCBI Taxonomy" id="1076179"/>
    <lineage>
        <taxon>unclassified sequences</taxon>
        <taxon>metagenomes</taxon>
        <taxon>ecological metagenomes</taxon>
    </lineage>
</organism>
<protein>
    <submittedName>
        <fullName evidence="1">Uncharacterized protein</fullName>
    </submittedName>
</protein>
<dbReference type="AlphaFoldDB" id="A0A645D0D7"/>